<gene>
    <name evidence="1" type="ORF">SPELUC_LOCUS13659</name>
</gene>
<dbReference type="Proteomes" id="UP000789366">
    <property type="component" value="Unassembled WGS sequence"/>
</dbReference>
<reference evidence="1" key="1">
    <citation type="submission" date="2021-06" db="EMBL/GenBank/DDBJ databases">
        <authorList>
            <person name="Kallberg Y."/>
            <person name="Tangrot J."/>
            <person name="Rosling A."/>
        </authorList>
    </citation>
    <scope>NUCLEOTIDE SEQUENCE</scope>
    <source>
        <strain evidence="1">28 12/20/2015</strain>
    </source>
</reference>
<evidence type="ECO:0000313" key="1">
    <source>
        <dbReference type="EMBL" id="CAG8739104.1"/>
    </source>
</evidence>
<organism evidence="1 2">
    <name type="scientific">Cetraspora pellucida</name>
    <dbReference type="NCBI Taxonomy" id="1433469"/>
    <lineage>
        <taxon>Eukaryota</taxon>
        <taxon>Fungi</taxon>
        <taxon>Fungi incertae sedis</taxon>
        <taxon>Mucoromycota</taxon>
        <taxon>Glomeromycotina</taxon>
        <taxon>Glomeromycetes</taxon>
        <taxon>Diversisporales</taxon>
        <taxon>Gigasporaceae</taxon>
        <taxon>Cetraspora</taxon>
    </lineage>
</organism>
<feature type="non-terminal residue" evidence="1">
    <location>
        <position position="1"/>
    </location>
</feature>
<dbReference type="EMBL" id="CAJVPW010037063">
    <property type="protein sequence ID" value="CAG8739104.1"/>
    <property type="molecule type" value="Genomic_DNA"/>
</dbReference>
<keyword evidence="2" id="KW-1185">Reference proteome</keyword>
<protein>
    <submittedName>
        <fullName evidence="1">15684_t:CDS:1</fullName>
    </submittedName>
</protein>
<accession>A0ACA9Q9U1</accession>
<comment type="caution">
    <text evidence="1">The sequence shown here is derived from an EMBL/GenBank/DDBJ whole genome shotgun (WGS) entry which is preliminary data.</text>
</comment>
<proteinExistence type="predicted"/>
<name>A0ACA9Q9U1_9GLOM</name>
<sequence>PDIPNNEQEEEDDNPSLPNQNEQNELQNIFFHKLRSAKKCKSPVWPYFDEETKDNPGLPVCKMCSKVFSSTFAISMLSRHLLDKHNIIAPKRRQKLLNSNPHPKIEQKEEII</sequence>
<evidence type="ECO:0000313" key="2">
    <source>
        <dbReference type="Proteomes" id="UP000789366"/>
    </source>
</evidence>